<evidence type="ECO:0000313" key="3">
    <source>
        <dbReference type="Proteomes" id="UP000682202"/>
    </source>
</evidence>
<dbReference type="RefSeq" id="WP_211696428.1">
    <property type="nucleotide sequence ID" value="NZ_CP046600.1"/>
</dbReference>
<name>A0A975JZZ8_9MYCO</name>
<protein>
    <recommendedName>
        <fullName evidence="4">Membrane protein ArfC</fullName>
    </recommendedName>
</protein>
<reference evidence="2" key="1">
    <citation type="submission" date="2019-12" db="EMBL/GenBank/DDBJ databases">
        <title>Mycobacterium spongiae sp. nov.</title>
        <authorList>
            <person name="Stinear T."/>
        </authorList>
    </citation>
    <scope>NUCLEOTIDE SEQUENCE</scope>
    <source>
        <strain evidence="2">FSD4b-SM</strain>
    </source>
</reference>
<dbReference type="AlphaFoldDB" id="A0A975JZZ8"/>
<feature type="region of interest" description="Disordered" evidence="1">
    <location>
        <begin position="33"/>
        <end position="149"/>
    </location>
</feature>
<feature type="compositionally biased region" description="Basic and acidic residues" evidence="1">
    <location>
        <begin position="33"/>
        <end position="43"/>
    </location>
</feature>
<evidence type="ECO:0000313" key="2">
    <source>
        <dbReference type="EMBL" id="QUR68844.1"/>
    </source>
</evidence>
<proteinExistence type="predicted"/>
<sequence>MQHVHWSLTLVAFVLGMVLTSTLMVQPVKPEVPVKKPTREPGMKPRPTTAKKAPAGKPRPKKRPAGQKATTAKTPGAKRSAKPKRPAAKTAPRKKIPVPRDTPTDQIPVSEESTAAHLARRPHAPYGPGSARADADGSGPPGWSVKGRSDTRLYYTPADRVYDPTLAQVWFKDEESAVRAFFTPWRDRVRR</sequence>
<feature type="compositionally biased region" description="Basic residues" evidence="1">
    <location>
        <begin position="79"/>
        <end position="97"/>
    </location>
</feature>
<dbReference type="KEGG" id="mspg:F6B93_18745"/>
<feature type="compositionally biased region" description="Polar residues" evidence="1">
    <location>
        <begin position="104"/>
        <end position="113"/>
    </location>
</feature>
<evidence type="ECO:0008006" key="4">
    <source>
        <dbReference type="Google" id="ProtNLM"/>
    </source>
</evidence>
<keyword evidence="3" id="KW-1185">Reference proteome</keyword>
<dbReference type="EMBL" id="CP046600">
    <property type="protein sequence ID" value="QUR68844.1"/>
    <property type="molecule type" value="Genomic_DNA"/>
</dbReference>
<organism evidence="2 3">
    <name type="scientific">Mycobacterium spongiae</name>
    <dbReference type="NCBI Taxonomy" id="886343"/>
    <lineage>
        <taxon>Bacteria</taxon>
        <taxon>Bacillati</taxon>
        <taxon>Actinomycetota</taxon>
        <taxon>Actinomycetes</taxon>
        <taxon>Mycobacteriales</taxon>
        <taxon>Mycobacteriaceae</taxon>
        <taxon>Mycobacterium</taxon>
    </lineage>
</organism>
<accession>A0A975JZZ8</accession>
<dbReference type="Proteomes" id="UP000682202">
    <property type="component" value="Chromosome"/>
</dbReference>
<evidence type="ECO:0000256" key="1">
    <source>
        <dbReference type="SAM" id="MobiDB-lite"/>
    </source>
</evidence>
<gene>
    <name evidence="2" type="ORF">F6B93_18745</name>
</gene>
<feature type="compositionally biased region" description="Low complexity" evidence="1">
    <location>
        <begin position="45"/>
        <end position="56"/>
    </location>
</feature>